<accession>A0ABZ1P4B5</accession>
<feature type="region of interest" description="Disordered" evidence="1">
    <location>
        <begin position="28"/>
        <end position="48"/>
    </location>
</feature>
<evidence type="ECO:0000256" key="1">
    <source>
        <dbReference type="SAM" id="MobiDB-lite"/>
    </source>
</evidence>
<gene>
    <name evidence="2" type="ORF">OHB29_40790</name>
</gene>
<dbReference type="RefSeq" id="WP_328346992.1">
    <property type="nucleotide sequence ID" value="NZ_CP107906.1"/>
</dbReference>
<proteinExistence type="predicted"/>
<feature type="compositionally biased region" description="Gly residues" evidence="1">
    <location>
        <begin position="36"/>
        <end position="48"/>
    </location>
</feature>
<protein>
    <submittedName>
        <fullName evidence="2">Uncharacterized protein</fullName>
    </submittedName>
</protein>
<reference evidence="2 3" key="1">
    <citation type="submission" date="2022-10" db="EMBL/GenBank/DDBJ databases">
        <title>The complete genomes of actinobacterial strains from the NBC collection.</title>
        <authorList>
            <person name="Joergensen T.S."/>
            <person name="Alvarez Arevalo M."/>
            <person name="Sterndorff E.B."/>
            <person name="Faurdal D."/>
            <person name="Vuksanovic O."/>
            <person name="Mourched A.-S."/>
            <person name="Charusanti P."/>
            <person name="Shaw S."/>
            <person name="Blin K."/>
            <person name="Weber T."/>
        </authorList>
    </citation>
    <scope>NUCLEOTIDE SEQUENCE [LARGE SCALE GENOMIC DNA]</scope>
    <source>
        <strain evidence="2 3">NBC_00456</strain>
    </source>
</reference>
<dbReference type="Proteomes" id="UP001341259">
    <property type="component" value="Chromosome"/>
</dbReference>
<dbReference type="EMBL" id="CP107906">
    <property type="protein sequence ID" value="WUG98797.1"/>
    <property type="molecule type" value="Genomic_DNA"/>
</dbReference>
<keyword evidence="3" id="KW-1185">Reference proteome</keyword>
<organism evidence="2 3">
    <name type="scientific">Streptomyces violaceus</name>
    <name type="common">Streptomyces venezuelae</name>
    <dbReference type="NCBI Taxonomy" id="1936"/>
    <lineage>
        <taxon>Bacteria</taxon>
        <taxon>Bacillati</taxon>
        <taxon>Actinomycetota</taxon>
        <taxon>Actinomycetes</taxon>
        <taxon>Kitasatosporales</taxon>
        <taxon>Streptomycetaceae</taxon>
        <taxon>Streptomyces</taxon>
    </lineage>
</organism>
<evidence type="ECO:0000313" key="3">
    <source>
        <dbReference type="Proteomes" id="UP001341259"/>
    </source>
</evidence>
<sequence length="48" mass="4750">MIVTAASAPDATLERYLRAGIEVLLDPAPEDADGTAGAGGEGHAIGDN</sequence>
<evidence type="ECO:0000313" key="2">
    <source>
        <dbReference type="EMBL" id="WUG98797.1"/>
    </source>
</evidence>
<name>A0ABZ1P4B5_STRVL</name>